<name>A0A2T9IXT2_9CAUL</name>
<organism evidence="1 2">
    <name type="scientific">Caulobacter radicis</name>
    <dbReference type="NCBI Taxonomy" id="2172650"/>
    <lineage>
        <taxon>Bacteria</taxon>
        <taxon>Pseudomonadati</taxon>
        <taxon>Pseudomonadota</taxon>
        <taxon>Alphaproteobacteria</taxon>
        <taxon>Caulobacterales</taxon>
        <taxon>Caulobacteraceae</taxon>
        <taxon>Caulobacter</taxon>
    </lineage>
</organism>
<evidence type="ECO:0000313" key="2">
    <source>
        <dbReference type="Proteomes" id="UP000244913"/>
    </source>
</evidence>
<dbReference type="AlphaFoldDB" id="A0A2T9IXT2"/>
<dbReference type="Proteomes" id="UP000244913">
    <property type="component" value="Unassembled WGS sequence"/>
</dbReference>
<dbReference type="EMBL" id="QDKP01000064">
    <property type="protein sequence ID" value="PVM71916.1"/>
    <property type="molecule type" value="Genomic_DNA"/>
</dbReference>
<reference evidence="1 2" key="1">
    <citation type="submission" date="2018-04" db="EMBL/GenBank/DDBJ databases">
        <title>The genome sequence of Caulobacter sp. 736.</title>
        <authorList>
            <person name="Gao J."/>
            <person name="Sun J."/>
        </authorList>
    </citation>
    <scope>NUCLEOTIDE SEQUENCE [LARGE SCALE GENOMIC DNA]</scope>
    <source>
        <strain evidence="1 2">736</strain>
    </source>
</reference>
<protein>
    <submittedName>
        <fullName evidence="1">Uncharacterized protein</fullName>
    </submittedName>
</protein>
<evidence type="ECO:0000313" key="1">
    <source>
        <dbReference type="EMBL" id="PVM71916.1"/>
    </source>
</evidence>
<gene>
    <name evidence="1" type="ORF">DDF65_22735</name>
</gene>
<dbReference type="RefSeq" id="WP_116569800.1">
    <property type="nucleotide sequence ID" value="NZ_QDKP01000064.1"/>
</dbReference>
<proteinExistence type="predicted"/>
<sequence>MERYLEVRTADDVERHLAAIRASAERARLWITAQTGDPLDLLRHMKFEPVGFHPIEDRGLNVIEQINQTWTYAVALSAARLLLDLHPEAGGFRVAPGAHMALPLDIMSEEPGLVGAETFAAVDPRNNRKLAMDLGKLAARSEAHRYVFFMSPRYPGARRQPAFERDGVQVWSVEV</sequence>
<accession>A0A2T9IXT2</accession>
<comment type="caution">
    <text evidence="1">The sequence shown here is derived from an EMBL/GenBank/DDBJ whole genome shotgun (WGS) entry which is preliminary data.</text>
</comment>
<keyword evidence="2" id="KW-1185">Reference proteome</keyword>